<gene>
    <name evidence="2" type="ORF">NDU88_000459</name>
</gene>
<sequence length="176" mass="18941">MAPGRAGVMDRRAGGRRPERRCTDSGKATPDRSAMGKQKAVDLPVPSSGTMKSKKQLNSKMSGQTNKGSNPLEEIDNLFEARETRAATSLTRMSFGEALRNGAAPRSKECCIPASSLFRHTATGSKKQGKRPLPSTYQAPRSPGKACIISANSFRSDALCDRLLSQPPCSQPHPRV</sequence>
<feature type="region of interest" description="Disordered" evidence="1">
    <location>
        <begin position="1"/>
        <end position="72"/>
    </location>
</feature>
<reference evidence="2" key="1">
    <citation type="journal article" date="2022" name="bioRxiv">
        <title>Sequencing and chromosome-scale assembly of the giantPleurodeles waltlgenome.</title>
        <authorList>
            <person name="Brown T."/>
            <person name="Elewa A."/>
            <person name="Iarovenko S."/>
            <person name="Subramanian E."/>
            <person name="Araus A.J."/>
            <person name="Petzold A."/>
            <person name="Susuki M."/>
            <person name="Suzuki K.-i.T."/>
            <person name="Hayashi T."/>
            <person name="Toyoda A."/>
            <person name="Oliveira C."/>
            <person name="Osipova E."/>
            <person name="Leigh N.D."/>
            <person name="Simon A."/>
            <person name="Yun M.H."/>
        </authorList>
    </citation>
    <scope>NUCLEOTIDE SEQUENCE</scope>
    <source>
        <strain evidence="2">20211129_DDA</strain>
        <tissue evidence="2">Liver</tissue>
    </source>
</reference>
<protein>
    <submittedName>
        <fullName evidence="2">Uncharacterized protein</fullName>
    </submittedName>
</protein>
<accession>A0AAV7TFJ2</accession>
<evidence type="ECO:0000313" key="2">
    <source>
        <dbReference type="EMBL" id="KAJ1175168.1"/>
    </source>
</evidence>
<feature type="compositionally biased region" description="Polar residues" evidence="1">
    <location>
        <begin position="58"/>
        <end position="69"/>
    </location>
</feature>
<feature type="region of interest" description="Disordered" evidence="1">
    <location>
        <begin position="121"/>
        <end position="143"/>
    </location>
</feature>
<feature type="compositionally biased region" description="Basic and acidic residues" evidence="1">
    <location>
        <begin position="8"/>
        <end position="24"/>
    </location>
</feature>
<dbReference type="AlphaFoldDB" id="A0AAV7TFJ2"/>
<evidence type="ECO:0000313" key="3">
    <source>
        <dbReference type="Proteomes" id="UP001066276"/>
    </source>
</evidence>
<dbReference type="EMBL" id="JANPWB010000006">
    <property type="protein sequence ID" value="KAJ1175168.1"/>
    <property type="molecule type" value="Genomic_DNA"/>
</dbReference>
<dbReference type="Proteomes" id="UP001066276">
    <property type="component" value="Chromosome 3_2"/>
</dbReference>
<comment type="caution">
    <text evidence="2">The sequence shown here is derived from an EMBL/GenBank/DDBJ whole genome shotgun (WGS) entry which is preliminary data.</text>
</comment>
<proteinExistence type="predicted"/>
<organism evidence="2 3">
    <name type="scientific">Pleurodeles waltl</name>
    <name type="common">Iberian ribbed newt</name>
    <dbReference type="NCBI Taxonomy" id="8319"/>
    <lineage>
        <taxon>Eukaryota</taxon>
        <taxon>Metazoa</taxon>
        <taxon>Chordata</taxon>
        <taxon>Craniata</taxon>
        <taxon>Vertebrata</taxon>
        <taxon>Euteleostomi</taxon>
        <taxon>Amphibia</taxon>
        <taxon>Batrachia</taxon>
        <taxon>Caudata</taxon>
        <taxon>Salamandroidea</taxon>
        <taxon>Salamandridae</taxon>
        <taxon>Pleurodelinae</taxon>
        <taxon>Pleurodeles</taxon>
    </lineage>
</organism>
<keyword evidence="3" id="KW-1185">Reference proteome</keyword>
<name>A0AAV7TFJ2_PLEWA</name>
<evidence type="ECO:0000256" key="1">
    <source>
        <dbReference type="SAM" id="MobiDB-lite"/>
    </source>
</evidence>